<dbReference type="EMBL" id="FNKL01000001">
    <property type="protein sequence ID" value="SDQ11846.1"/>
    <property type="molecule type" value="Genomic_DNA"/>
</dbReference>
<reference evidence="2" key="1">
    <citation type="submission" date="2016-10" db="EMBL/GenBank/DDBJ databases">
        <authorList>
            <person name="Varghese N."/>
            <person name="Submissions S."/>
        </authorList>
    </citation>
    <scope>NUCLEOTIDE SEQUENCE [LARGE SCALE GENOMIC DNA]</scope>
    <source>
        <strain evidence="2">DSM 17072</strain>
    </source>
</reference>
<organism evidence="1 2">
    <name type="scientific">Chryseobacterium soldanellicola</name>
    <dbReference type="NCBI Taxonomy" id="311333"/>
    <lineage>
        <taxon>Bacteria</taxon>
        <taxon>Pseudomonadati</taxon>
        <taxon>Bacteroidota</taxon>
        <taxon>Flavobacteriia</taxon>
        <taxon>Flavobacteriales</taxon>
        <taxon>Weeksellaceae</taxon>
        <taxon>Chryseobacterium group</taxon>
        <taxon>Chryseobacterium</taxon>
    </lineage>
</organism>
<sequence>MKIKISIFLILHFSTLMLYSQVGIYTNNPQGAFHIDAGKDNSATGQPTAAQQHNDVIFTSPGRLGIGNTNPTAKLEVTSGTTNVSGIQFTNLNAATPISVGQAIGVDADGNIITVSNPSPSTISPFEVESTDSTPFNVNDLGWTVVPGTSQTVPIPVGGKALFINFMIGIDYYVAPASNSKAYYTTRLFIDGVQSTVYQTTEEYVAGAQAQFNLSTVKFLTAGNHTIDVRMRRTFNSTITSGANQPCAPISMCFNASYIN</sequence>
<keyword evidence="2" id="KW-1185">Reference proteome</keyword>
<evidence type="ECO:0000313" key="2">
    <source>
        <dbReference type="Proteomes" id="UP000199627"/>
    </source>
</evidence>
<protein>
    <recommendedName>
        <fullName evidence="3">C1q domain-containing protein</fullName>
    </recommendedName>
</protein>
<accession>A0A1H0YAD4</accession>
<dbReference type="AlphaFoldDB" id="A0A1H0YAD4"/>
<dbReference type="STRING" id="311333.SAMN05421664_0583"/>
<evidence type="ECO:0000313" key="1">
    <source>
        <dbReference type="EMBL" id="SDQ11846.1"/>
    </source>
</evidence>
<evidence type="ECO:0008006" key="3">
    <source>
        <dbReference type="Google" id="ProtNLM"/>
    </source>
</evidence>
<dbReference type="OrthoDB" id="1225017at2"/>
<name>A0A1H0YAD4_9FLAO</name>
<gene>
    <name evidence="1" type="ORF">SAMN05421664_0583</name>
</gene>
<dbReference type="Proteomes" id="UP000199627">
    <property type="component" value="Unassembled WGS sequence"/>
</dbReference>
<proteinExistence type="predicted"/>
<dbReference type="RefSeq" id="WP_089753448.1">
    <property type="nucleotide sequence ID" value="NZ_FNKL01000001.1"/>
</dbReference>